<reference evidence="2 3" key="1">
    <citation type="submission" date="2018-06" db="EMBL/GenBank/DDBJ databases">
        <title>Azoarcus communis strain SWub3 genome.</title>
        <authorList>
            <person name="Zorraquino Salvo V."/>
            <person name="Toubiana D."/>
            <person name="Blumwald E."/>
        </authorList>
    </citation>
    <scope>NUCLEOTIDE SEQUENCE [LARGE SCALE GENOMIC DNA]</scope>
    <source>
        <strain evidence="2 3">SWub3</strain>
    </source>
</reference>
<evidence type="ECO:0000313" key="2">
    <source>
        <dbReference type="EMBL" id="PZA17660.1"/>
    </source>
</evidence>
<gene>
    <name evidence="2" type="ORF">DNK49_03795</name>
</gene>
<accession>A0A323V119</accession>
<dbReference type="Proteomes" id="UP000248259">
    <property type="component" value="Unassembled WGS sequence"/>
</dbReference>
<dbReference type="InterPro" id="IPR007791">
    <property type="entry name" value="DjlA_N"/>
</dbReference>
<comment type="caution">
    <text evidence="2">The sequence shown here is derived from an EMBL/GenBank/DDBJ whole genome shotgun (WGS) entry which is preliminary data.</text>
</comment>
<dbReference type="CDD" id="cd07313">
    <property type="entry name" value="terB_like_2"/>
    <property type="match status" value="1"/>
</dbReference>
<protein>
    <submittedName>
        <fullName evidence="2">TerB family tellurite resistance protein</fullName>
    </submittedName>
</protein>
<evidence type="ECO:0000313" key="3">
    <source>
        <dbReference type="Proteomes" id="UP000248259"/>
    </source>
</evidence>
<sequence>MIRTLKELFASLAAPAEAAPAAREHTLQLATAVLLVEMMRADARIDPDERGAVIKALQGKFGLGEDEVARLLELAQATANDAPDLFAFTSQLNRGFDLTQKLRMTEYLWQVAYADGHLSHHENQLMLKLGDLLYIPRGEFVAAKQRARAAAGLEAPALPQGSGGVDGLDLSGTRA</sequence>
<dbReference type="RefSeq" id="WP_110523006.1">
    <property type="nucleotide sequence ID" value="NZ_QKOE01000002.1"/>
</dbReference>
<evidence type="ECO:0000259" key="1">
    <source>
        <dbReference type="Pfam" id="PF05099"/>
    </source>
</evidence>
<proteinExistence type="predicted"/>
<dbReference type="AlphaFoldDB" id="A0A323V119"/>
<organism evidence="2 3">
    <name type="scientific">Parazoarcus communis SWub3 = DSM 12120</name>
    <dbReference type="NCBI Taxonomy" id="1121029"/>
    <lineage>
        <taxon>Bacteria</taxon>
        <taxon>Pseudomonadati</taxon>
        <taxon>Pseudomonadota</taxon>
        <taxon>Betaproteobacteria</taxon>
        <taxon>Rhodocyclales</taxon>
        <taxon>Zoogloeaceae</taxon>
        <taxon>Parazoarcus</taxon>
    </lineage>
</organism>
<dbReference type="SUPFAM" id="SSF158682">
    <property type="entry name" value="TerB-like"/>
    <property type="match status" value="1"/>
</dbReference>
<dbReference type="Pfam" id="PF05099">
    <property type="entry name" value="TerB"/>
    <property type="match status" value="1"/>
</dbReference>
<feature type="domain" description="Co-chaperone DjlA N-terminal" evidence="1">
    <location>
        <begin position="28"/>
        <end position="145"/>
    </location>
</feature>
<dbReference type="Gene3D" id="1.10.3680.10">
    <property type="entry name" value="TerB-like"/>
    <property type="match status" value="1"/>
</dbReference>
<keyword evidence="3" id="KW-1185">Reference proteome</keyword>
<dbReference type="InterPro" id="IPR029024">
    <property type="entry name" value="TerB-like"/>
</dbReference>
<dbReference type="EMBL" id="QKOE01000002">
    <property type="protein sequence ID" value="PZA17660.1"/>
    <property type="molecule type" value="Genomic_DNA"/>
</dbReference>
<dbReference type="OrthoDB" id="5294347at2"/>
<name>A0A323V119_9RHOO</name>